<accession>A0AAV1G7B8</accession>
<dbReference type="PANTHER" id="PTHR32046">
    <property type="entry name" value="G DOMAIN-CONTAINING PROTEIN"/>
    <property type="match status" value="1"/>
</dbReference>
<dbReference type="Proteomes" id="UP001178508">
    <property type="component" value="Chromosome 13"/>
</dbReference>
<feature type="coiled-coil region" evidence="2">
    <location>
        <begin position="294"/>
        <end position="335"/>
    </location>
</feature>
<dbReference type="Pfam" id="PF00735">
    <property type="entry name" value="Septin"/>
    <property type="match status" value="1"/>
</dbReference>
<evidence type="ECO:0000256" key="2">
    <source>
        <dbReference type="SAM" id="Coils"/>
    </source>
</evidence>
<gene>
    <name evidence="4" type="ORF">XNOV1_A031959</name>
</gene>
<evidence type="ECO:0000256" key="1">
    <source>
        <dbReference type="RuleBase" id="RU004560"/>
    </source>
</evidence>
<dbReference type="Gene3D" id="3.40.50.300">
    <property type="entry name" value="P-loop containing nucleotide triphosphate hydrolases"/>
    <property type="match status" value="1"/>
</dbReference>
<name>A0AAV1G7B8_XYRNO</name>
<keyword evidence="2" id="KW-0175">Coiled coil</keyword>
<keyword evidence="1" id="KW-0547">Nucleotide-binding</keyword>
<dbReference type="PROSITE" id="PS00675">
    <property type="entry name" value="SIGMA54_INTERACT_1"/>
    <property type="match status" value="1"/>
</dbReference>
<evidence type="ECO:0000313" key="5">
    <source>
        <dbReference type="Proteomes" id="UP001178508"/>
    </source>
</evidence>
<dbReference type="SUPFAM" id="SSF52540">
    <property type="entry name" value="P-loop containing nucleoside triphosphate hydrolases"/>
    <property type="match status" value="1"/>
</dbReference>
<evidence type="ECO:0000259" key="3">
    <source>
        <dbReference type="Pfam" id="PF00735"/>
    </source>
</evidence>
<feature type="domain" description="Septin-type G" evidence="3">
    <location>
        <begin position="54"/>
        <end position="141"/>
    </location>
</feature>
<feature type="coiled-coil region" evidence="2">
    <location>
        <begin position="444"/>
        <end position="471"/>
    </location>
</feature>
<protein>
    <submittedName>
        <fullName evidence="4">Uncharacterized protein LOC117808790</fullName>
    </submittedName>
</protein>
<dbReference type="PANTHER" id="PTHR32046:SF11">
    <property type="entry name" value="IMMUNE-ASSOCIATED NUCLEOTIDE-BINDING PROTEIN 10-LIKE"/>
    <property type="match status" value="1"/>
</dbReference>
<comment type="similarity">
    <text evidence="1">Belongs to the TRAFAC class TrmE-Era-EngA-EngB-Septin-like GTPase superfamily. Septin GTPase family.</text>
</comment>
<evidence type="ECO:0000313" key="4">
    <source>
        <dbReference type="EMBL" id="CAJ1069922.1"/>
    </source>
</evidence>
<keyword evidence="5" id="KW-1185">Reference proteome</keyword>
<dbReference type="InterPro" id="IPR027417">
    <property type="entry name" value="P-loop_NTPase"/>
</dbReference>
<dbReference type="InterPro" id="IPR030379">
    <property type="entry name" value="G_SEPTIN_dom"/>
</dbReference>
<dbReference type="AlphaFoldDB" id="A0AAV1G7B8"/>
<dbReference type="InterPro" id="IPR025662">
    <property type="entry name" value="Sigma_54_int_dom_ATP-bd_1"/>
</dbReference>
<dbReference type="GO" id="GO:0005525">
    <property type="term" value="F:GTP binding"/>
    <property type="evidence" value="ECO:0007669"/>
    <property type="project" value="UniProtKB-KW"/>
</dbReference>
<sequence>MAMNSSSKFNHITNKVLIRPGSPAVYRLIPTTKNVQSLTKKTLGQKDASKSNKTILLVGETGTGKSTLINALVNYAMGVKWADNIWFEIVEEKKNQSRLEEEENQSESQTTDVTVYEIFGFEDQTLPYSLTIIDTPGYGDTRGIEKDNIVGQKLLELFRTEGGVHKINVVGLVLKASVNRLDDRQSYTLNSVLSLFDKKMEDSVVALITHSNGRRPKNVLTALEAAKVKCAKDDKNQPVYFLFENCQTEDREEDPDGLERADELTVREMRKLTDFLERSKPKRVQGTVDVLNERDTLKTCIKNLRERVEFIEDKLKGIKEKEEALEKHKGEIEKNKDFKIPTTEVYKDKEYYEGKRTWTSLWIGKKGSLCCTKCEENCHYDCETAWAKVLCKFIDFSDHCTICRGKCHESHHVREQWRYVTKTRTVHKTCKEMEEMYKAGKAGHAEAKSLLEMLKNDIRELERDKNRWLEEAFKHIVELERIALNADSLDVHEHLDFLIKRMEEKRETQKIQKLTEMKSRVDKVLQAGMRYMGAGGTSGKR</sequence>
<organism evidence="4 5">
    <name type="scientific">Xyrichtys novacula</name>
    <name type="common">Pearly razorfish</name>
    <name type="synonym">Hemipteronotus novacula</name>
    <dbReference type="NCBI Taxonomy" id="13765"/>
    <lineage>
        <taxon>Eukaryota</taxon>
        <taxon>Metazoa</taxon>
        <taxon>Chordata</taxon>
        <taxon>Craniata</taxon>
        <taxon>Vertebrata</taxon>
        <taxon>Euteleostomi</taxon>
        <taxon>Actinopterygii</taxon>
        <taxon>Neopterygii</taxon>
        <taxon>Teleostei</taxon>
        <taxon>Neoteleostei</taxon>
        <taxon>Acanthomorphata</taxon>
        <taxon>Eupercaria</taxon>
        <taxon>Labriformes</taxon>
        <taxon>Labridae</taxon>
        <taxon>Xyrichtys</taxon>
    </lineage>
</organism>
<proteinExistence type="inferred from homology"/>
<reference evidence="4" key="1">
    <citation type="submission" date="2023-08" db="EMBL/GenBank/DDBJ databases">
        <authorList>
            <person name="Alioto T."/>
            <person name="Alioto T."/>
            <person name="Gomez Garrido J."/>
        </authorList>
    </citation>
    <scope>NUCLEOTIDE SEQUENCE</scope>
</reference>
<dbReference type="EMBL" id="OY660876">
    <property type="protein sequence ID" value="CAJ1069922.1"/>
    <property type="molecule type" value="Genomic_DNA"/>
</dbReference>
<keyword evidence="1" id="KW-0342">GTP-binding</keyword>